<keyword evidence="3" id="KW-1185">Reference proteome</keyword>
<evidence type="ECO:0000313" key="3">
    <source>
        <dbReference type="Proteomes" id="UP001634394"/>
    </source>
</evidence>
<dbReference type="Proteomes" id="UP001634394">
    <property type="component" value="Unassembled WGS sequence"/>
</dbReference>
<dbReference type="InterPro" id="IPR016187">
    <property type="entry name" value="CTDL_fold"/>
</dbReference>
<evidence type="ECO:0000259" key="1">
    <source>
        <dbReference type="PROSITE" id="PS50041"/>
    </source>
</evidence>
<dbReference type="SUPFAM" id="SSF56436">
    <property type="entry name" value="C-type lectin-like"/>
    <property type="match status" value="2"/>
</dbReference>
<protein>
    <recommendedName>
        <fullName evidence="1">C-type lectin domain-containing protein</fullName>
    </recommendedName>
</protein>
<gene>
    <name evidence="2" type="ORF">ACJMK2_002565</name>
</gene>
<dbReference type="SMART" id="SM00034">
    <property type="entry name" value="CLECT"/>
    <property type="match status" value="2"/>
</dbReference>
<organism evidence="2 3">
    <name type="scientific">Sinanodonta woodiana</name>
    <name type="common">Chinese pond mussel</name>
    <name type="synonym">Anodonta woodiana</name>
    <dbReference type="NCBI Taxonomy" id="1069815"/>
    <lineage>
        <taxon>Eukaryota</taxon>
        <taxon>Metazoa</taxon>
        <taxon>Spiralia</taxon>
        <taxon>Lophotrochozoa</taxon>
        <taxon>Mollusca</taxon>
        <taxon>Bivalvia</taxon>
        <taxon>Autobranchia</taxon>
        <taxon>Heteroconchia</taxon>
        <taxon>Palaeoheterodonta</taxon>
        <taxon>Unionida</taxon>
        <taxon>Unionoidea</taxon>
        <taxon>Unionidae</taxon>
        <taxon>Unioninae</taxon>
        <taxon>Sinanodonta</taxon>
    </lineage>
</organism>
<dbReference type="Pfam" id="PF00059">
    <property type="entry name" value="Lectin_C"/>
    <property type="match status" value="2"/>
</dbReference>
<dbReference type="Gene3D" id="3.10.100.10">
    <property type="entry name" value="Mannose-Binding Protein A, subunit A"/>
    <property type="match status" value="2"/>
</dbReference>
<feature type="domain" description="C-type lectin" evidence="1">
    <location>
        <begin position="20"/>
        <end position="127"/>
    </location>
</feature>
<dbReference type="InterPro" id="IPR001304">
    <property type="entry name" value="C-type_lectin-like"/>
</dbReference>
<dbReference type="PANTHER" id="PTHR22803">
    <property type="entry name" value="MANNOSE, PHOSPHOLIPASE, LECTIN RECEPTOR RELATED"/>
    <property type="match status" value="1"/>
</dbReference>
<sequence length="290" mass="32482">MLIFCTLGSRATCPEGFEIHGSRCYKVLDVLSSWAEAKVYCSVIGGDLAAIDDTHEYAIITGIIQRLHGSADIRHWIDGSDMLAENEWRWMGQHGESKPMTYTKWYPGQPDNAGGAEHFLELVNNWQGTYNDALGLSATCPEGFENHGNRCYKVLDVLSSWAEAKVYCSVIGGDLAIVDDANEHALITGMIQRLHGSNDVHHWIDGSDILAENEWRWMGKHGGSKPMTYTKWYPGEPDNAYAIEHFLELINIWHGAFNDAPGDAKRGFVCEASRLDTYGRDQLRTLDNLE</sequence>
<dbReference type="AlphaFoldDB" id="A0ABD3XVM1"/>
<dbReference type="EMBL" id="JBJQND010000001">
    <property type="protein sequence ID" value="KAL3890279.1"/>
    <property type="molecule type" value="Genomic_DNA"/>
</dbReference>
<feature type="domain" description="C-type lectin" evidence="1">
    <location>
        <begin position="147"/>
        <end position="271"/>
    </location>
</feature>
<evidence type="ECO:0000313" key="2">
    <source>
        <dbReference type="EMBL" id="KAL3890279.1"/>
    </source>
</evidence>
<comment type="caution">
    <text evidence="2">The sequence shown here is derived from an EMBL/GenBank/DDBJ whole genome shotgun (WGS) entry which is preliminary data.</text>
</comment>
<dbReference type="CDD" id="cd00037">
    <property type="entry name" value="CLECT"/>
    <property type="match status" value="2"/>
</dbReference>
<dbReference type="InterPro" id="IPR016186">
    <property type="entry name" value="C-type_lectin-like/link_sf"/>
</dbReference>
<accession>A0ABD3XVM1</accession>
<dbReference type="PROSITE" id="PS50041">
    <property type="entry name" value="C_TYPE_LECTIN_2"/>
    <property type="match status" value="2"/>
</dbReference>
<name>A0ABD3XVM1_SINWO</name>
<dbReference type="InterPro" id="IPR050111">
    <property type="entry name" value="C-type_lectin/snaclec_domain"/>
</dbReference>
<proteinExistence type="predicted"/>
<reference evidence="2 3" key="1">
    <citation type="submission" date="2024-11" db="EMBL/GenBank/DDBJ databases">
        <title>Chromosome-level genome assembly of the freshwater bivalve Anodonta woodiana.</title>
        <authorList>
            <person name="Chen X."/>
        </authorList>
    </citation>
    <scope>NUCLEOTIDE SEQUENCE [LARGE SCALE GENOMIC DNA]</scope>
    <source>
        <strain evidence="2">MN2024</strain>
        <tissue evidence="2">Gills</tissue>
    </source>
</reference>